<gene>
    <name evidence="5" type="ORF">AVW11_17190</name>
</gene>
<dbReference type="InterPro" id="IPR019887">
    <property type="entry name" value="Tscrpt_reg_AsnC/Lrp_C"/>
</dbReference>
<evidence type="ECO:0000313" key="5">
    <source>
        <dbReference type="EMBL" id="OLZ65251.1"/>
    </source>
</evidence>
<evidence type="ECO:0000313" key="6">
    <source>
        <dbReference type="Proteomes" id="UP000187151"/>
    </source>
</evidence>
<dbReference type="PANTHER" id="PTHR30154">
    <property type="entry name" value="LEUCINE-RESPONSIVE REGULATORY PROTEIN"/>
    <property type="match status" value="1"/>
</dbReference>
<reference evidence="5 6" key="1">
    <citation type="submission" date="2016-01" db="EMBL/GenBank/DDBJ databases">
        <title>Streptomyces amritsarensis strain MTCC 11845 genome sequencing and assembly.</title>
        <authorList>
            <person name="Sharma D."/>
            <person name="Nair G.R."/>
            <person name="Kaur G."/>
            <person name="Manhas R.K."/>
            <person name="Mayilraj S."/>
        </authorList>
    </citation>
    <scope>NUCLEOTIDE SEQUENCE [LARGE SCALE GENOMIC DNA]</scope>
    <source>
        <strain evidence="5 6">MTCC 11845</strain>
    </source>
</reference>
<dbReference type="SUPFAM" id="SSF46785">
    <property type="entry name" value="Winged helix' DNA-binding domain"/>
    <property type="match status" value="2"/>
</dbReference>
<dbReference type="RefSeq" id="WP_060177820.1">
    <property type="nucleotide sequence ID" value="NZ_MQUR01000036.1"/>
</dbReference>
<dbReference type="PROSITE" id="PS50956">
    <property type="entry name" value="HTH_ASNC_2"/>
    <property type="match status" value="1"/>
</dbReference>
<protein>
    <submittedName>
        <fullName evidence="5">AsnC family transcriptional regulator</fullName>
    </submittedName>
</protein>
<organism evidence="5 6">
    <name type="scientific">Streptomyces amritsarensis</name>
    <dbReference type="NCBI Taxonomy" id="681158"/>
    <lineage>
        <taxon>Bacteria</taxon>
        <taxon>Bacillati</taxon>
        <taxon>Actinomycetota</taxon>
        <taxon>Actinomycetes</taxon>
        <taxon>Kitasatosporales</taxon>
        <taxon>Streptomycetaceae</taxon>
        <taxon>Streptomyces</taxon>
    </lineage>
</organism>
<evidence type="ECO:0000256" key="1">
    <source>
        <dbReference type="ARBA" id="ARBA00023015"/>
    </source>
</evidence>
<dbReference type="Pfam" id="PF01037">
    <property type="entry name" value="AsnC_trans_reg"/>
    <property type="match status" value="1"/>
</dbReference>
<dbReference type="InterPro" id="IPR011008">
    <property type="entry name" value="Dimeric_a/b-barrel"/>
</dbReference>
<accession>A0ABX3G1C2</accession>
<dbReference type="InterPro" id="IPR000485">
    <property type="entry name" value="AsnC-type_HTH_dom"/>
</dbReference>
<dbReference type="EMBL" id="MQUR01000036">
    <property type="protein sequence ID" value="OLZ65251.1"/>
    <property type="molecule type" value="Genomic_DNA"/>
</dbReference>
<dbReference type="Pfam" id="PF13404">
    <property type="entry name" value="HTH_AsnC-type"/>
    <property type="match status" value="2"/>
</dbReference>
<comment type="caution">
    <text evidence="5">The sequence shown here is derived from an EMBL/GenBank/DDBJ whole genome shotgun (WGS) entry which is preliminary data.</text>
</comment>
<name>A0ABX3G1C2_9ACTN</name>
<dbReference type="SUPFAM" id="SSF54909">
    <property type="entry name" value="Dimeric alpha+beta barrel"/>
    <property type="match status" value="1"/>
</dbReference>
<keyword evidence="1" id="KW-0805">Transcription regulation</keyword>
<sequence length="319" mass="33780">MNTRAADSGVTLDALDRSVVGALQIDGRAEISRLAAVLEVSPRTVARRLNRLLHTGALRIVRAADPAQAIGSTVLRVRVLRGKVDTIAQSFARRPDVLTADIVLGGEEINVVLTGSPLTRDRLLHHQLPATGAITATTAHSVLHVFADAAHWRADVLTPDQVCALAPAHAGSGTCATDALDDRLLEHLRRDARLPHATLAQLTGTPESTVRRRLRRLADAGMLRTHAVVDPRLLGMDIDAALWLQLPPARLREAGRTLAAHPHTHAVAATTGPANLIAAVYCPDLASLYTFTTDVLGPLGVTSAETAIIARTAKPVGAP</sequence>
<dbReference type="InterPro" id="IPR036388">
    <property type="entry name" value="WH-like_DNA-bd_sf"/>
</dbReference>
<dbReference type="PANTHER" id="PTHR30154:SF34">
    <property type="entry name" value="TRANSCRIPTIONAL REGULATOR AZLB"/>
    <property type="match status" value="1"/>
</dbReference>
<dbReference type="Proteomes" id="UP000187151">
    <property type="component" value="Unassembled WGS sequence"/>
</dbReference>
<dbReference type="Gene3D" id="3.30.70.920">
    <property type="match status" value="1"/>
</dbReference>
<keyword evidence="6" id="KW-1185">Reference proteome</keyword>
<dbReference type="Gene3D" id="1.10.10.10">
    <property type="entry name" value="Winged helix-like DNA-binding domain superfamily/Winged helix DNA-binding domain"/>
    <property type="match status" value="2"/>
</dbReference>
<dbReference type="SMART" id="SM00344">
    <property type="entry name" value="HTH_ASNC"/>
    <property type="match status" value="2"/>
</dbReference>
<feature type="domain" description="HTH asnC-type" evidence="4">
    <location>
        <begin position="178"/>
        <end position="237"/>
    </location>
</feature>
<dbReference type="InterPro" id="IPR019888">
    <property type="entry name" value="Tscrpt_reg_AsnC-like"/>
</dbReference>
<evidence type="ECO:0000256" key="3">
    <source>
        <dbReference type="ARBA" id="ARBA00023163"/>
    </source>
</evidence>
<dbReference type="PRINTS" id="PR00033">
    <property type="entry name" value="HTHASNC"/>
</dbReference>
<evidence type="ECO:0000256" key="2">
    <source>
        <dbReference type="ARBA" id="ARBA00023125"/>
    </source>
</evidence>
<dbReference type="InterPro" id="IPR036390">
    <property type="entry name" value="WH_DNA-bd_sf"/>
</dbReference>
<evidence type="ECO:0000259" key="4">
    <source>
        <dbReference type="PROSITE" id="PS50956"/>
    </source>
</evidence>
<keyword evidence="2" id="KW-0238">DNA-binding</keyword>
<keyword evidence="3" id="KW-0804">Transcription</keyword>
<proteinExistence type="predicted"/>